<sequence length="516" mass="59481">MSDINNHGEDISIDTYATLVIHQFKLECLGDRMQKIEHTTATMKDKWCRGDKAIRDFTDLLVGDNTKDTKVDQPVNYVTLAENVKDYNRTWWLQPLRLDSQIILGYRSKRSKQDLVAKTIKSGIATPRSGRAHPRARRASAEILICIQEVEIHNRLPTFQGTTLDPSQAITWSRYWTFKFPITCSMFCYSSCDGLICVLCMFELSVVANPAIGWHRILPLSNYNTSSFRGTRMDLWNAQSLIDYGFDPFLSIIMSVLEISDDFGEFWRYLEQTPEMTIELDHRSILEMNNRSILTSVYRSTAKRAESPFGHSRLEAQVFTILQNYPSRFVPHCEVFDFSTNTWRYVIPASPYPINCYHKPVHLDGSLYWFTACEEPMVLSFDLHTVTFQLICKAPIAHPCDPHLLTMCILDNRLCVSERKRKENTQVIWSFDSSGKTWKTMCSLDLNPISSWWSTDFTLLPIANLDKGRILLQSGACIDPLVIHDPHTQSYELLFQPNRLTGSVYYFESLFSTLCN</sequence>
<dbReference type="Pfam" id="PF07734">
    <property type="entry name" value="FBA_1"/>
    <property type="match status" value="1"/>
</dbReference>
<dbReference type="EMBL" id="JADBGQ010000007">
    <property type="protein sequence ID" value="KAG5389179.1"/>
    <property type="molecule type" value="Genomic_DNA"/>
</dbReference>
<dbReference type="PANTHER" id="PTHR31672">
    <property type="entry name" value="BNACNNG10540D PROTEIN"/>
    <property type="match status" value="1"/>
</dbReference>
<evidence type="ECO:0000313" key="3">
    <source>
        <dbReference type="Proteomes" id="UP000823674"/>
    </source>
</evidence>
<evidence type="ECO:0000259" key="1">
    <source>
        <dbReference type="Pfam" id="PF07734"/>
    </source>
</evidence>
<evidence type="ECO:0000313" key="2">
    <source>
        <dbReference type="EMBL" id="KAG5389179.1"/>
    </source>
</evidence>
<dbReference type="SUPFAM" id="SSF117281">
    <property type="entry name" value="Kelch motif"/>
    <property type="match status" value="1"/>
</dbReference>
<gene>
    <name evidence="2" type="primary">A08p013180.1_BraROA</name>
    <name evidence="2" type="ORF">IGI04_030720</name>
</gene>
<dbReference type="Gene3D" id="2.120.10.80">
    <property type="entry name" value="Kelch-type beta propeller"/>
    <property type="match status" value="1"/>
</dbReference>
<name>A0ABQ7LRK2_BRACM</name>
<dbReference type="InterPro" id="IPR006527">
    <property type="entry name" value="F-box-assoc_dom_typ1"/>
</dbReference>
<feature type="domain" description="F-box associated beta-propeller type 1" evidence="1">
    <location>
        <begin position="326"/>
        <end position="449"/>
    </location>
</feature>
<dbReference type="InterPro" id="IPR017451">
    <property type="entry name" value="F-box-assoc_interact_dom"/>
</dbReference>
<comment type="caution">
    <text evidence="2">The sequence shown here is derived from an EMBL/GenBank/DDBJ whole genome shotgun (WGS) entry which is preliminary data.</text>
</comment>
<proteinExistence type="predicted"/>
<dbReference type="PANTHER" id="PTHR31672:SF13">
    <property type="entry name" value="F-BOX PROTEIN CPR30-LIKE"/>
    <property type="match status" value="1"/>
</dbReference>
<dbReference type="NCBIfam" id="TIGR01640">
    <property type="entry name" value="F_box_assoc_1"/>
    <property type="match status" value="1"/>
</dbReference>
<protein>
    <recommendedName>
        <fullName evidence="1">F-box associated beta-propeller type 1 domain-containing protein</fullName>
    </recommendedName>
</protein>
<reference evidence="2 3" key="1">
    <citation type="submission" date="2021-03" db="EMBL/GenBank/DDBJ databases">
        <authorList>
            <person name="King G.J."/>
            <person name="Bancroft I."/>
            <person name="Baten A."/>
            <person name="Bloomfield J."/>
            <person name="Borpatragohain P."/>
            <person name="He Z."/>
            <person name="Irish N."/>
            <person name="Irwin J."/>
            <person name="Liu K."/>
            <person name="Mauleon R.P."/>
            <person name="Moore J."/>
            <person name="Morris R."/>
            <person name="Ostergaard L."/>
            <person name="Wang B."/>
            <person name="Wells R."/>
        </authorList>
    </citation>
    <scope>NUCLEOTIDE SEQUENCE [LARGE SCALE GENOMIC DNA]</scope>
    <source>
        <strain evidence="2">R-o-18</strain>
        <tissue evidence="2">Leaf</tissue>
    </source>
</reference>
<organism evidence="2 3">
    <name type="scientific">Brassica rapa subsp. trilocularis</name>
    <dbReference type="NCBI Taxonomy" id="1813537"/>
    <lineage>
        <taxon>Eukaryota</taxon>
        <taxon>Viridiplantae</taxon>
        <taxon>Streptophyta</taxon>
        <taxon>Embryophyta</taxon>
        <taxon>Tracheophyta</taxon>
        <taxon>Spermatophyta</taxon>
        <taxon>Magnoliopsida</taxon>
        <taxon>eudicotyledons</taxon>
        <taxon>Gunneridae</taxon>
        <taxon>Pentapetalae</taxon>
        <taxon>rosids</taxon>
        <taxon>malvids</taxon>
        <taxon>Brassicales</taxon>
        <taxon>Brassicaceae</taxon>
        <taxon>Brassiceae</taxon>
        <taxon>Brassica</taxon>
    </lineage>
</organism>
<dbReference type="InterPro" id="IPR050796">
    <property type="entry name" value="SCF_F-box_component"/>
</dbReference>
<dbReference type="Proteomes" id="UP000823674">
    <property type="component" value="Chromosome A08"/>
</dbReference>
<dbReference type="InterPro" id="IPR015915">
    <property type="entry name" value="Kelch-typ_b-propeller"/>
</dbReference>
<keyword evidence="3" id="KW-1185">Reference proteome</keyword>
<accession>A0ABQ7LRK2</accession>